<keyword evidence="3" id="KW-1185">Reference proteome</keyword>
<protein>
    <submittedName>
        <fullName evidence="2">Reverse transcriptase</fullName>
    </submittedName>
</protein>
<accession>A0A5B6VE87</accession>
<comment type="caution">
    <text evidence="2">The sequence shown here is derived from an EMBL/GenBank/DDBJ whole genome shotgun (WGS) entry which is preliminary data.</text>
</comment>
<keyword evidence="2" id="KW-0808">Transferase</keyword>
<evidence type="ECO:0000259" key="1">
    <source>
        <dbReference type="Pfam" id="PF03372"/>
    </source>
</evidence>
<dbReference type="PANTHER" id="PTHR33710">
    <property type="entry name" value="BNAC02G09200D PROTEIN"/>
    <property type="match status" value="1"/>
</dbReference>
<keyword evidence="2" id="KW-0548">Nucleotidyltransferase</keyword>
<name>A0A5B6VE87_9ROSI</name>
<dbReference type="OrthoDB" id="1750221at2759"/>
<dbReference type="SUPFAM" id="SSF56219">
    <property type="entry name" value="DNase I-like"/>
    <property type="match status" value="1"/>
</dbReference>
<evidence type="ECO:0000313" key="3">
    <source>
        <dbReference type="Proteomes" id="UP000325315"/>
    </source>
</evidence>
<dbReference type="PANTHER" id="PTHR33710:SF62">
    <property type="entry name" value="DUF4283 DOMAIN PROTEIN"/>
    <property type="match status" value="1"/>
</dbReference>
<organism evidence="2 3">
    <name type="scientific">Gossypium australe</name>
    <dbReference type="NCBI Taxonomy" id="47621"/>
    <lineage>
        <taxon>Eukaryota</taxon>
        <taxon>Viridiplantae</taxon>
        <taxon>Streptophyta</taxon>
        <taxon>Embryophyta</taxon>
        <taxon>Tracheophyta</taxon>
        <taxon>Spermatophyta</taxon>
        <taxon>Magnoliopsida</taxon>
        <taxon>eudicotyledons</taxon>
        <taxon>Gunneridae</taxon>
        <taxon>Pentapetalae</taxon>
        <taxon>rosids</taxon>
        <taxon>malvids</taxon>
        <taxon>Malvales</taxon>
        <taxon>Malvaceae</taxon>
        <taxon>Malvoideae</taxon>
        <taxon>Gossypium</taxon>
    </lineage>
</organism>
<proteinExistence type="predicted"/>
<dbReference type="InterPro" id="IPR036691">
    <property type="entry name" value="Endo/exonu/phosph_ase_sf"/>
</dbReference>
<reference evidence="3" key="1">
    <citation type="journal article" date="2019" name="Plant Biotechnol. J.">
        <title>Genome sequencing of the Australian wild diploid species Gossypium australe highlights disease resistance and delayed gland morphogenesis.</title>
        <authorList>
            <person name="Cai Y."/>
            <person name="Cai X."/>
            <person name="Wang Q."/>
            <person name="Wang P."/>
            <person name="Zhang Y."/>
            <person name="Cai C."/>
            <person name="Xu Y."/>
            <person name="Wang K."/>
            <person name="Zhou Z."/>
            <person name="Wang C."/>
            <person name="Geng S."/>
            <person name="Li B."/>
            <person name="Dong Q."/>
            <person name="Hou Y."/>
            <person name="Wang H."/>
            <person name="Ai P."/>
            <person name="Liu Z."/>
            <person name="Yi F."/>
            <person name="Sun M."/>
            <person name="An G."/>
            <person name="Cheng J."/>
            <person name="Zhang Y."/>
            <person name="Shi Q."/>
            <person name="Xie Y."/>
            <person name="Shi X."/>
            <person name="Chang Y."/>
            <person name="Huang F."/>
            <person name="Chen Y."/>
            <person name="Hong S."/>
            <person name="Mi L."/>
            <person name="Sun Q."/>
            <person name="Zhang L."/>
            <person name="Zhou B."/>
            <person name="Peng R."/>
            <person name="Zhang X."/>
            <person name="Liu F."/>
        </authorList>
    </citation>
    <scope>NUCLEOTIDE SEQUENCE [LARGE SCALE GENOMIC DNA]</scope>
    <source>
        <strain evidence="3">cv. PA1801</strain>
    </source>
</reference>
<evidence type="ECO:0000313" key="2">
    <source>
        <dbReference type="EMBL" id="KAA3467449.1"/>
    </source>
</evidence>
<gene>
    <name evidence="2" type="ORF">EPI10_002459</name>
</gene>
<sequence>METKLSAKRMEKVRLKCGFENGIDVGAIGSSGDLSLGWKGNSLVNLKSFSSFHIDAEIHDNESGEVWRLTGFYGHPDGRKRNDSWNLLKCLSSDQSRPWVVLGDFNEIANSFEKKGGRRRSKRKMSEFRTALDECQLSDLGFVGRWYTWERGKFLSSIIRERLDRGVATFDWVNLFPNYQLEHLSHSFSDHCPILLDTISKAQNGYHTQMRPFRFEAKCCLDSSLENLIKSWWSEECGNVEVKIENLGRRLQQ</sequence>
<dbReference type="AlphaFoldDB" id="A0A5B6VE87"/>
<dbReference type="EMBL" id="SMMG02000007">
    <property type="protein sequence ID" value="KAA3467449.1"/>
    <property type="molecule type" value="Genomic_DNA"/>
</dbReference>
<keyword evidence="2" id="KW-0695">RNA-directed DNA polymerase</keyword>
<dbReference type="GO" id="GO:0003964">
    <property type="term" value="F:RNA-directed DNA polymerase activity"/>
    <property type="evidence" value="ECO:0007669"/>
    <property type="project" value="UniProtKB-KW"/>
</dbReference>
<dbReference type="Proteomes" id="UP000325315">
    <property type="component" value="Unassembled WGS sequence"/>
</dbReference>
<dbReference type="Pfam" id="PF03372">
    <property type="entry name" value="Exo_endo_phos"/>
    <property type="match status" value="1"/>
</dbReference>
<dbReference type="Gene3D" id="3.60.10.10">
    <property type="entry name" value="Endonuclease/exonuclease/phosphatase"/>
    <property type="match status" value="1"/>
</dbReference>
<dbReference type="InterPro" id="IPR005135">
    <property type="entry name" value="Endo/exonuclease/phosphatase"/>
</dbReference>
<feature type="domain" description="Endonuclease/exonuclease/phosphatase" evidence="1">
    <location>
        <begin position="50"/>
        <end position="164"/>
    </location>
</feature>